<organism evidence="2 3">
    <name type="scientific">Vagococcus teuberi</name>
    <dbReference type="NCBI Taxonomy" id="519472"/>
    <lineage>
        <taxon>Bacteria</taxon>
        <taxon>Bacillati</taxon>
        <taxon>Bacillota</taxon>
        <taxon>Bacilli</taxon>
        <taxon>Lactobacillales</taxon>
        <taxon>Enterococcaceae</taxon>
        <taxon>Vagococcus</taxon>
    </lineage>
</organism>
<dbReference type="AlphaFoldDB" id="A0A1J0A4L0"/>
<name>A0A1J0A4L0_9ENTE</name>
<evidence type="ECO:0000256" key="1">
    <source>
        <dbReference type="SAM" id="Phobius"/>
    </source>
</evidence>
<dbReference type="GO" id="GO:0008556">
    <property type="term" value="F:P-type potassium transmembrane transporter activity"/>
    <property type="evidence" value="ECO:0007669"/>
    <property type="project" value="InterPro"/>
</dbReference>
<sequence>MNQVWMMQIIFLTVLTIVGILLGRYINKVMTNQNNLLTKIVQPIERSVYKFLRSSIKRINVRKRLCHKCIDF</sequence>
<keyword evidence="1" id="KW-0812">Transmembrane</keyword>
<keyword evidence="3" id="KW-1185">Reference proteome</keyword>
<dbReference type="EMBL" id="CP017267">
    <property type="protein sequence ID" value="APB30849.1"/>
    <property type="molecule type" value="Genomic_DNA"/>
</dbReference>
<accession>A0A1J0A4L0</accession>
<proteinExistence type="predicted"/>
<reference evidence="2 3" key="1">
    <citation type="submission" date="2016-09" db="EMBL/GenBank/DDBJ databases">
        <title>Vagococcus teuberi sp. nov., isolated from the Malian artisanal sour milk fene.</title>
        <authorList>
            <person name="Wullschleger S."/>
            <person name="Seifert C."/>
            <person name="Baumgartner S."/>
            <person name="Lacroix C."/>
            <person name="Bonfoh B."/>
            <person name="Stevens M.J."/>
            <person name="Meile L."/>
        </authorList>
    </citation>
    <scope>NUCLEOTIDE SEQUENCE [LARGE SCALE GENOMIC DNA]</scope>
    <source>
        <strain evidence="2 3">DSM 21459</strain>
    </source>
</reference>
<evidence type="ECO:0000313" key="3">
    <source>
        <dbReference type="Proteomes" id="UP000191200"/>
    </source>
</evidence>
<dbReference type="KEGG" id="vte:BHY08_02795"/>
<dbReference type="Proteomes" id="UP000191200">
    <property type="component" value="Chromosome"/>
</dbReference>
<protein>
    <submittedName>
        <fullName evidence="2">Uncharacterized protein</fullName>
    </submittedName>
</protein>
<gene>
    <name evidence="2" type="ORF">BHY08_02795</name>
</gene>
<feature type="transmembrane region" description="Helical" evidence="1">
    <location>
        <begin position="6"/>
        <end position="26"/>
    </location>
</feature>
<dbReference type="STRING" id="519472.BHY08_02795"/>
<keyword evidence="1" id="KW-0472">Membrane</keyword>
<keyword evidence="1" id="KW-1133">Transmembrane helix</keyword>
<dbReference type="Pfam" id="PF03814">
    <property type="entry name" value="KdpA"/>
    <property type="match status" value="1"/>
</dbReference>
<evidence type="ECO:0000313" key="2">
    <source>
        <dbReference type="EMBL" id="APB30849.1"/>
    </source>
</evidence>
<dbReference type="InterPro" id="IPR004623">
    <property type="entry name" value="KdpA"/>
</dbReference>